<feature type="compositionally biased region" description="Low complexity" evidence="1">
    <location>
        <begin position="191"/>
        <end position="201"/>
    </location>
</feature>
<protein>
    <submittedName>
        <fullName evidence="2">Uncharacterized protein</fullName>
    </submittedName>
</protein>
<reference evidence="2 3" key="1">
    <citation type="submission" date="2021-12" db="EMBL/GenBank/DDBJ databases">
        <title>Genome sequencing of bacteria with rrn-lacking chromosome and rrn-plasmid.</title>
        <authorList>
            <person name="Anda M."/>
            <person name="Iwasaki W."/>
        </authorList>
    </citation>
    <scope>NUCLEOTIDE SEQUENCE [LARGE SCALE GENOMIC DNA]</scope>
    <source>
        <strain evidence="2 3">NBRC 15940</strain>
    </source>
</reference>
<dbReference type="AlphaFoldDB" id="A0AAN4W5J8"/>
<feature type="compositionally biased region" description="Basic residues" evidence="1">
    <location>
        <begin position="88"/>
        <end position="99"/>
    </location>
</feature>
<proteinExistence type="predicted"/>
<evidence type="ECO:0000256" key="1">
    <source>
        <dbReference type="SAM" id="MobiDB-lite"/>
    </source>
</evidence>
<name>A0AAN4W5J8_9BACT</name>
<dbReference type="Proteomes" id="UP001310022">
    <property type="component" value="Unassembled WGS sequence"/>
</dbReference>
<keyword evidence="3" id="KW-1185">Reference proteome</keyword>
<feature type="region of interest" description="Disordered" evidence="1">
    <location>
        <begin position="143"/>
        <end position="216"/>
    </location>
</feature>
<evidence type="ECO:0000313" key="3">
    <source>
        <dbReference type="Proteomes" id="UP001310022"/>
    </source>
</evidence>
<gene>
    <name evidence="2" type="ORF">PEDI_55170</name>
</gene>
<accession>A0AAN4W5J8</accession>
<comment type="caution">
    <text evidence="2">The sequence shown here is derived from an EMBL/GenBank/DDBJ whole genome shotgun (WGS) entry which is preliminary data.</text>
</comment>
<sequence length="245" mass="27872">MERSLSQQFAAGVANAFGVDVDRPAAKVIPSSTLKKLPNSSTVVPSIKRIPTVKTGQNTNPVAKQMQAQKQAKLRRSREERKRQFAVQKRKDRAQRRKRLEAQKQQELLQQNSRLKKELAVCSQSKSVLQKPAYFGRKSSIAPVKSRPSVLTKRRSSSRSGVRSLMAKVRALKKKGSPGRSSMSIKRRPPSMRSQSRRSVSAPKKPVVKQTRKKRSLFKKVIRHHPVAIAGRGLKRLFRRRKRKR</sequence>
<feature type="compositionally biased region" description="Basic residues" evidence="1">
    <location>
        <begin position="206"/>
        <end position="216"/>
    </location>
</feature>
<dbReference type="EMBL" id="BQKE01000009">
    <property type="protein sequence ID" value="GJM64965.1"/>
    <property type="molecule type" value="Genomic_DNA"/>
</dbReference>
<organism evidence="2 3">
    <name type="scientific">Persicobacter diffluens</name>
    <dbReference type="NCBI Taxonomy" id="981"/>
    <lineage>
        <taxon>Bacteria</taxon>
        <taxon>Pseudomonadati</taxon>
        <taxon>Bacteroidota</taxon>
        <taxon>Cytophagia</taxon>
        <taxon>Cytophagales</taxon>
        <taxon>Persicobacteraceae</taxon>
        <taxon>Persicobacter</taxon>
    </lineage>
</organism>
<evidence type="ECO:0000313" key="2">
    <source>
        <dbReference type="EMBL" id="GJM64965.1"/>
    </source>
</evidence>
<feature type="region of interest" description="Disordered" evidence="1">
    <location>
        <begin position="48"/>
        <end position="101"/>
    </location>
</feature>